<dbReference type="EMBL" id="KE344656">
    <property type="protein sequence ID" value="EXB74705.1"/>
    <property type="molecule type" value="Genomic_DNA"/>
</dbReference>
<proteinExistence type="evidence at transcript level"/>
<evidence type="ECO:0000313" key="3">
    <source>
        <dbReference type="Proteomes" id="UP000030645"/>
    </source>
</evidence>
<accession>W9R6T9</accession>
<reference evidence="1" key="3">
    <citation type="submission" date="2017-06" db="EMBL/GenBank/DDBJ databases">
        <title>Biotic stress-induced expression of mulberry kunitz-type serine protease inhibitors and identification of MaKPI-9 exhibiting stability to silkworm gut proteinases.</title>
        <authorList>
            <person name="Hao H."/>
            <person name="Liang J."/>
        </authorList>
    </citation>
    <scope>NUCLEOTIDE SEQUENCE</scope>
    <source>
        <strain evidence="1">Morus010982</strain>
        <tissue evidence="1">Leaf</tissue>
    </source>
</reference>
<dbReference type="EMBL" id="MF401378">
    <property type="protein sequence ID" value="AUR26492.1"/>
    <property type="molecule type" value="mRNA"/>
</dbReference>
<keyword evidence="3" id="KW-1185">Reference proteome</keyword>
<evidence type="ECO:0000313" key="1">
    <source>
        <dbReference type="EMBL" id="AUR26492.1"/>
    </source>
</evidence>
<dbReference type="InterPro" id="IPR002160">
    <property type="entry name" value="Prot_inh_Kunz-lg"/>
</dbReference>
<keyword evidence="1" id="KW-0646">Protease inhibitor</keyword>
<dbReference type="InterPro" id="IPR011065">
    <property type="entry name" value="Kunitz_inhibitor_STI-like_sf"/>
</dbReference>
<dbReference type="Proteomes" id="UP000030645">
    <property type="component" value="Unassembled WGS sequence"/>
</dbReference>
<dbReference type="Gene3D" id="2.80.10.50">
    <property type="match status" value="1"/>
</dbReference>
<name>W9R6T9_9ROSA</name>
<organism evidence="2 3">
    <name type="scientific">Morus notabilis</name>
    <dbReference type="NCBI Taxonomy" id="981085"/>
    <lineage>
        <taxon>Eukaryota</taxon>
        <taxon>Viridiplantae</taxon>
        <taxon>Streptophyta</taxon>
        <taxon>Embryophyta</taxon>
        <taxon>Tracheophyta</taxon>
        <taxon>Spermatophyta</taxon>
        <taxon>Magnoliopsida</taxon>
        <taxon>eudicotyledons</taxon>
        <taxon>Gunneridae</taxon>
        <taxon>Pentapetalae</taxon>
        <taxon>rosids</taxon>
        <taxon>fabids</taxon>
        <taxon>Rosales</taxon>
        <taxon>Moraceae</taxon>
        <taxon>Moreae</taxon>
        <taxon>Morus</taxon>
    </lineage>
</organism>
<reference evidence="2" key="2">
    <citation type="submission" date="2013-06" db="EMBL/GenBank/DDBJ databases">
        <title>Draft Genome Sequence of a Mulberry Tree, Morus notabilis C.K. Schn.</title>
        <authorList>
            <person name="He N."/>
            <person name="Zhao S."/>
        </authorList>
    </citation>
    <scope>NUCLEOTIDE SEQUENCE</scope>
</reference>
<dbReference type="SUPFAM" id="SSF50386">
    <property type="entry name" value="STI-like"/>
    <property type="match status" value="1"/>
</dbReference>
<dbReference type="STRING" id="981085.W9R6T9"/>
<gene>
    <name evidence="2" type="ORF">L484_010982</name>
</gene>
<dbReference type="AlphaFoldDB" id="W9R6T9"/>
<reference evidence="3" key="1">
    <citation type="submission" date="2013-01" db="EMBL/GenBank/DDBJ databases">
        <title>Draft Genome Sequence of a Mulberry Tree, Morus notabilis C.K. Schneid.</title>
        <authorList>
            <person name="He N."/>
            <person name="Zhao S."/>
        </authorList>
    </citation>
    <scope>NUCLEOTIDE SEQUENCE</scope>
</reference>
<dbReference type="Pfam" id="PF00197">
    <property type="entry name" value="Kunitz_legume"/>
    <property type="match status" value="1"/>
</dbReference>
<evidence type="ECO:0000313" key="2">
    <source>
        <dbReference type="EMBL" id="EXB74705.1"/>
    </source>
</evidence>
<sequence length="73" mass="8454">MSHIARRQYFGQENVSGPKDYPLIFAPFDDEEDVVRESRDLKITFSVSAVCIPSTTWQLVLGMWTKFQGPFRI</sequence>
<dbReference type="GO" id="GO:0004867">
    <property type="term" value="F:serine-type endopeptidase inhibitor activity"/>
    <property type="evidence" value="ECO:0007669"/>
    <property type="project" value="UniProtKB-KW"/>
</dbReference>
<protein>
    <submittedName>
        <fullName evidence="1">Kunitz-type serine protease inhibitor</fullName>
    </submittedName>
</protein>
<keyword evidence="1" id="KW-0722">Serine protease inhibitor</keyword>